<dbReference type="InterPro" id="IPR043133">
    <property type="entry name" value="GTP-CH-I_C/QueF"/>
</dbReference>
<keyword evidence="6" id="KW-0547">Nucleotide-binding</keyword>
<dbReference type="GO" id="GO:0046656">
    <property type="term" value="P:folic acid biosynthetic process"/>
    <property type="evidence" value="ECO:0007669"/>
    <property type="project" value="UniProtKB-KW"/>
</dbReference>
<dbReference type="InterPro" id="IPR000550">
    <property type="entry name" value="Hppk"/>
</dbReference>
<evidence type="ECO:0000256" key="8">
    <source>
        <dbReference type="ARBA" id="ARBA00022840"/>
    </source>
</evidence>
<sequence>MDVLEINGLRVRSEVGFSPHERGKPQELTITMHLRTSIKKAGESDCVEDTMNLKTITKDVLFHVENKKYNLIEAVATDVARICVVRHGVRSVKITVYKPNSLRFSDGSSVTIERCLEDFEWNEVHISIGSNIEPQMNLPLALSMLREQMGIVKLSGAFRTTPVGFTDQEDFINMAAIVKTKLDPAGLKQVLLRVENKLGRVRISDNKNAPRTIDLDISFWGNMECEYKLNDGCAVKTWFIPEPDACKHSHVIIPLADVTPDFVHPTARKPLKSIAMEVSGNQDFRSVFPVTQIFSSNGAHTSGMEDGLILADKVKYMQDGICKKPSNDELHLNEFVHCAKSPVALVTGAARRLGACIATQLHEIGYNVLVHYNTSVTDATKLVQQLNSVRRDSARKIQANLANDSQKTSQTVIEESLKAWGRLDILVNNASQFYPTEAGKVIQQAWRELLETNLTSPFFLSQAAFPNLKATGGCIINLLDIHADRPLEKHSVYCISKAGLSMCTMALAKDFAPFVRVNGISPGAILWPEHISEKSSGSKMTEILEKIPLNRKGESSDIAEAVKFLASSAEYITGQIIRVDGGRSLNQ</sequence>
<dbReference type="Pfam" id="PF13561">
    <property type="entry name" value="adh_short_C2"/>
    <property type="match status" value="1"/>
</dbReference>
<keyword evidence="10" id="KW-0560">Oxidoreductase</keyword>
<dbReference type="PRINTS" id="PR00080">
    <property type="entry name" value="SDRFAMILY"/>
</dbReference>
<accession>A0AAU9XZ99</accession>
<evidence type="ECO:0000256" key="6">
    <source>
        <dbReference type="ARBA" id="ARBA00022741"/>
    </source>
</evidence>
<dbReference type="NCBIfam" id="TIGR00526">
    <property type="entry name" value="folB_dom"/>
    <property type="match status" value="1"/>
</dbReference>
<keyword evidence="9" id="KW-0289">Folate biosynthesis</keyword>
<dbReference type="InterPro" id="IPR002347">
    <property type="entry name" value="SDR_fam"/>
</dbReference>
<feature type="domain" description="Dihydroneopterin aldolase/epimerase" evidence="11">
    <location>
        <begin position="4"/>
        <end position="114"/>
    </location>
</feature>
<evidence type="ECO:0000256" key="2">
    <source>
        <dbReference type="ARBA" id="ARBA00006484"/>
    </source>
</evidence>
<name>A0AAU9XZ99_9CNID</name>
<keyword evidence="13" id="KW-1185">Reference proteome</keyword>
<dbReference type="NCBIfam" id="NF006598">
    <property type="entry name" value="PRK09135.1"/>
    <property type="match status" value="1"/>
</dbReference>
<dbReference type="EC" id="2.7.6.3" evidence="4"/>
<reference evidence="12 13" key="1">
    <citation type="submission" date="2022-05" db="EMBL/GenBank/DDBJ databases">
        <authorList>
            <consortium name="Genoscope - CEA"/>
            <person name="William W."/>
        </authorList>
    </citation>
    <scope>NUCLEOTIDE SEQUENCE [LARGE SCALE GENOMIC DNA]</scope>
</reference>
<dbReference type="GO" id="GO:0004150">
    <property type="term" value="F:dihydroneopterin aldolase activity"/>
    <property type="evidence" value="ECO:0007669"/>
    <property type="project" value="InterPro"/>
</dbReference>
<evidence type="ECO:0000256" key="7">
    <source>
        <dbReference type="ARBA" id="ARBA00022777"/>
    </source>
</evidence>
<dbReference type="Pfam" id="PF02152">
    <property type="entry name" value="FolB"/>
    <property type="match status" value="1"/>
</dbReference>
<dbReference type="Gene3D" id="3.40.50.720">
    <property type="entry name" value="NAD(P)-binding Rossmann-like Domain"/>
    <property type="match status" value="1"/>
</dbReference>
<dbReference type="InterPro" id="IPR036291">
    <property type="entry name" value="NAD(P)-bd_dom_sf"/>
</dbReference>
<gene>
    <name evidence="12" type="ORF">PMEA_00032722</name>
</gene>
<dbReference type="SUPFAM" id="SSF51735">
    <property type="entry name" value="NAD(P)-binding Rossmann-fold domains"/>
    <property type="match status" value="1"/>
</dbReference>
<dbReference type="InterPro" id="IPR035907">
    <property type="entry name" value="Hppk_sf"/>
</dbReference>
<protein>
    <recommendedName>
        <fullName evidence="4">2-amino-4-hydroxy-6-hydroxymethyldihydropteridine diphosphokinase</fullName>
        <ecNumber evidence="4">2.7.6.3</ecNumber>
    </recommendedName>
</protein>
<evidence type="ECO:0000313" key="13">
    <source>
        <dbReference type="Proteomes" id="UP001159428"/>
    </source>
</evidence>
<evidence type="ECO:0000256" key="10">
    <source>
        <dbReference type="ARBA" id="ARBA00023002"/>
    </source>
</evidence>
<dbReference type="PANTHER" id="PTHR43639:SF1">
    <property type="entry name" value="SHORT-CHAIN DEHYDROGENASE_REDUCTASE FAMILY PROTEIN"/>
    <property type="match status" value="1"/>
</dbReference>
<dbReference type="InterPro" id="IPR006157">
    <property type="entry name" value="FolB_dom"/>
</dbReference>
<dbReference type="GO" id="GO:0016491">
    <property type="term" value="F:oxidoreductase activity"/>
    <property type="evidence" value="ECO:0007669"/>
    <property type="project" value="UniProtKB-KW"/>
</dbReference>
<dbReference type="EMBL" id="CALNXJ010000078">
    <property type="protein sequence ID" value="CAH3161116.1"/>
    <property type="molecule type" value="Genomic_DNA"/>
</dbReference>
<dbReference type="Pfam" id="PF01288">
    <property type="entry name" value="HPPK"/>
    <property type="match status" value="1"/>
</dbReference>
<dbReference type="SMART" id="SM00905">
    <property type="entry name" value="FolB"/>
    <property type="match status" value="1"/>
</dbReference>
<evidence type="ECO:0000256" key="3">
    <source>
        <dbReference type="ARBA" id="ARBA00009640"/>
    </source>
</evidence>
<dbReference type="SUPFAM" id="SSF55620">
    <property type="entry name" value="Tetrahydrobiopterin biosynthesis enzymes-like"/>
    <property type="match status" value="1"/>
</dbReference>
<comment type="caution">
    <text evidence="12">The sequence shown here is derived from an EMBL/GenBank/DDBJ whole genome shotgun (WGS) entry which is preliminary data.</text>
</comment>
<evidence type="ECO:0000256" key="1">
    <source>
        <dbReference type="ARBA" id="ARBA00005051"/>
    </source>
</evidence>
<comment type="similarity">
    <text evidence="3">In the N-terminal section; belongs to the DHNA family.</text>
</comment>
<dbReference type="Gene3D" id="3.30.70.560">
    <property type="entry name" value="7,8-Dihydro-6-hydroxymethylpterin-pyrophosphokinase HPPK"/>
    <property type="match status" value="1"/>
</dbReference>
<keyword evidence="7" id="KW-0418">Kinase</keyword>
<dbReference type="GO" id="GO:0005524">
    <property type="term" value="F:ATP binding"/>
    <property type="evidence" value="ECO:0007669"/>
    <property type="project" value="UniProtKB-KW"/>
</dbReference>
<dbReference type="GO" id="GO:0016301">
    <property type="term" value="F:kinase activity"/>
    <property type="evidence" value="ECO:0007669"/>
    <property type="project" value="UniProtKB-KW"/>
</dbReference>
<dbReference type="SUPFAM" id="SSF55083">
    <property type="entry name" value="6-hydroxymethyl-7,8-dihydropterin pyrophosphokinase, HPPK"/>
    <property type="match status" value="1"/>
</dbReference>
<dbReference type="CDD" id="cd00483">
    <property type="entry name" value="HPPK"/>
    <property type="match status" value="1"/>
</dbReference>
<comment type="pathway">
    <text evidence="1">Cofactor biosynthesis; tetrahydrofolate biosynthesis; 2-amino-4-hydroxy-6-hydroxymethyl-7,8-dihydropteridine diphosphate from 7,8-dihydroneopterin triphosphate: step 4/4.</text>
</comment>
<organism evidence="12 13">
    <name type="scientific">Pocillopora meandrina</name>
    <dbReference type="NCBI Taxonomy" id="46732"/>
    <lineage>
        <taxon>Eukaryota</taxon>
        <taxon>Metazoa</taxon>
        <taxon>Cnidaria</taxon>
        <taxon>Anthozoa</taxon>
        <taxon>Hexacorallia</taxon>
        <taxon>Scleractinia</taxon>
        <taxon>Astrocoeniina</taxon>
        <taxon>Pocilloporidae</taxon>
        <taxon>Pocillopora</taxon>
    </lineage>
</organism>
<comment type="similarity">
    <text evidence="2">Belongs to the short-chain dehydrogenases/reductases (SDR) family.</text>
</comment>
<dbReference type="Proteomes" id="UP001159428">
    <property type="component" value="Unassembled WGS sequence"/>
</dbReference>
<dbReference type="Gene3D" id="3.30.1130.10">
    <property type="match status" value="1"/>
</dbReference>
<evidence type="ECO:0000256" key="5">
    <source>
        <dbReference type="ARBA" id="ARBA00022679"/>
    </source>
</evidence>
<evidence type="ECO:0000256" key="4">
    <source>
        <dbReference type="ARBA" id="ARBA00013253"/>
    </source>
</evidence>
<proteinExistence type="inferred from homology"/>
<evidence type="ECO:0000313" key="12">
    <source>
        <dbReference type="EMBL" id="CAH3161116.1"/>
    </source>
</evidence>
<evidence type="ECO:0000256" key="9">
    <source>
        <dbReference type="ARBA" id="ARBA00022909"/>
    </source>
</evidence>
<dbReference type="GO" id="GO:0003848">
    <property type="term" value="F:2-amino-4-hydroxy-6-hydroxymethyldihydropteridine diphosphokinase activity"/>
    <property type="evidence" value="ECO:0007669"/>
    <property type="project" value="UniProtKB-EC"/>
</dbReference>
<dbReference type="AlphaFoldDB" id="A0AAU9XZ99"/>
<dbReference type="NCBIfam" id="TIGR01498">
    <property type="entry name" value="folK"/>
    <property type="match status" value="1"/>
</dbReference>
<dbReference type="PRINTS" id="PR00081">
    <property type="entry name" value="GDHRDH"/>
</dbReference>
<keyword evidence="8" id="KW-0067">ATP-binding</keyword>
<dbReference type="PANTHER" id="PTHR43639">
    <property type="entry name" value="OXIDOREDUCTASE, SHORT-CHAIN DEHYDROGENASE/REDUCTASE FAMILY (AFU_ORTHOLOGUE AFUA_5G02870)"/>
    <property type="match status" value="1"/>
</dbReference>
<keyword evidence="5" id="KW-0808">Transferase</keyword>
<evidence type="ECO:0000259" key="11">
    <source>
        <dbReference type="SMART" id="SM00905"/>
    </source>
</evidence>